<keyword evidence="6 13" id="KW-0812">Transmembrane</keyword>
<dbReference type="Pfam" id="PF13426">
    <property type="entry name" value="PAS_9"/>
    <property type="match status" value="1"/>
</dbReference>
<keyword evidence="8" id="KW-0418">Kinase</keyword>
<dbReference type="SMART" id="SM00388">
    <property type="entry name" value="HisKA"/>
    <property type="match status" value="1"/>
</dbReference>
<dbReference type="RefSeq" id="WP_270452630.1">
    <property type="nucleotide sequence ID" value="NZ_JADPIE010000001.1"/>
</dbReference>
<organism evidence="16 17">
    <name type="scientific">Halonatronomonas betaini</name>
    <dbReference type="NCBI Taxonomy" id="2778430"/>
    <lineage>
        <taxon>Bacteria</taxon>
        <taxon>Bacillati</taxon>
        <taxon>Bacillota</taxon>
        <taxon>Clostridia</taxon>
        <taxon>Halanaerobiales</taxon>
        <taxon>Halarsenatibacteraceae</taxon>
        <taxon>Halonatronomonas</taxon>
    </lineage>
</organism>
<dbReference type="FunFam" id="1.10.287.130:FF:000001">
    <property type="entry name" value="Two-component sensor histidine kinase"/>
    <property type="match status" value="1"/>
</dbReference>
<dbReference type="Gene3D" id="1.10.287.130">
    <property type="match status" value="1"/>
</dbReference>
<dbReference type="GO" id="GO:0016020">
    <property type="term" value="C:membrane"/>
    <property type="evidence" value="ECO:0007669"/>
    <property type="project" value="UniProtKB-SubCell"/>
</dbReference>
<dbReference type="GO" id="GO:0005524">
    <property type="term" value="F:ATP binding"/>
    <property type="evidence" value="ECO:0007669"/>
    <property type="project" value="UniProtKB-KW"/>
</dbReference>
<feature type="domain" description="Histidine kinase" evidence="14">
    <location>
        <begin position="396"/>
        <end position="613"/>
    </location>
</feature>
<dbReference type="GO" id="GO:0030295">
    <property type="term" value="F:protein kinase activator activity"/>
    <property type="evidence" value="ECO:0007669"/>
    <property type="project" value="TreeGrafter"/>
</dbReference>
<dbReference type="InterPro" id="IPR036890">
    <property type="entry name" value="HATPase_C_sf"/>
</dbReference>
<dbReference type="SMART" id="SM00304">
    <property type="entry name" value="HAMP"/>
    <property type="match status" value="1"/>
</dbReference>
<dbReference type="InterPro" id="IPR035965">
    <property type="entry name" value="PAS-like_dom_sf"/>
</dbReference>
<comment type="subcellular location">
    <subcellularLocation>
        <location evidence="2">Membrane</location>
        <topology evidence="2">Multi-pass membrane protein</topology>
    </subcellularLocation>
</comment>
<dbReference type="InterPro" id="IPR050351">
    <property type="entry name" value="BphY/WalK/GraS-like"/>
</dbReference>
<dbReference type="EMBL" id="JADPIE010000001">
    <property type="protein sequence ID" value="MBF8435917.1"/>
    <property type="molecule type" value="Genomic_DNA"/>
</dbReference>
<evidence type="ECO:0000313" key="17">
    <source>
        <dbReference type="Proteomes" id="UP000621436"/>
    </source>
</evidence>
<dbReference type="Pfam" id="PF02518">
    <property type="entry name" value="HATPase_c"/>
    <property type="match status" value="1"/>
</dbReference>
<dbReference type="PRINTS" id="PR00344">
    <property type="entry name" value="BCTRLSENSOR"/>
</dbReference>
<dbReference type="PROSITE" id="PS50885">
    <property type="entry name" value="HAMP"/>
    <property type="match status" value="1"/>
</dbReference>
<dbReference type="CDD" id="cd00082">
    <property type="entry name" value="HisKA"/>
    <property type="match status" value="1"/>
</dbReference>
<dbReference type="InterPro" id="IPR003661">
    <property type="entry name" value="HisK_dim/P_dom"/>
</dbReference>
<dbReference type="SUPFAM" id="SSF55785">
    <property type="entry name" value="PYP-like sensor domain (PAS domain)"/>
    <property type="match status" value="1"/>
</dbReference>
<dbReference type="EC" id="2.7.13.3" evidence="3"/>
<reference evidence="16" key="1">
    <citation type="submission" date="2020-11" db="EMBL/GenBank/DDBJ databases">
        <title>Halonatronomonas betainensis gen. nov., sp. nov. a novel haloalkaliphilic representative of the family Halanaerobiacae capable of betaine degradation.</title>
        <authorList>
            <person name="Boltyanskaya Y."/>
            <person name="Kevbrin V."/>
            <person name="Detkova E."/>
            <person name="Grouzdev D.S."/>
            <person name="Koziaeva V."/>
            <person name="Zhilina T."/>
        </authorList>
    </citation>
    <scope>NUCLEOTIDE SEQUENCE</scope>
    <source>
        <strain evidence="16">Z-7014</strain>
    </source>
</reference>
<evidence type="ECO:0000256" key="13">
    <source>
        <dbReference type="SAM" id="Phobius"/>
    </source>
</evidence>
<dbReference type="GO" id="GO:0007234">
    <property type="term" value="P:osmosensory signaling via phosphorelay pathway"/>
    <property type="evidence" value="ECO:0007669"/>
    <property type="project" value="TreeGrafter"/>
</dbReference>
<keyword evidence="11" id="KW-0902">Two-component regulatory system</keyword>
<dbReference type="CDD" id="cd00075">
    <property type="entry name" value="HATPase"/>
    <property type="match status" value="1"/>
</dbReference>
<keyword evidence="9" id="KW-0067">ATP-binding</keyword>
<dbReference type="Gene3D" id="6.10.340.10">
    <property type="match status" value="1"/>
</dbReference>
<dbReference type="GO" id="GO:0000155">
    <property type="term" value="F:phosphorelay sensor kinase activity"/>
    <property type="evidence" value="ECO:0007669"/>
    <property type="project" value="InterPro"/>
</dbReference>
<evidence type="ECO:0000256" key="11">
    <source>
        <dbReference type="ARBA" id="ARBA00023012"/>
    </source>
</evidence>
<evidence type="ECO:0000256" key="2">
    <source>
        <dbReference type="ARBA" id="ARBA00004141"/>
    </source>
</evidence>
<dbReference type="FunFam" id="3.30.565.10:FF:000006">
    <property type="entry name" value="Sensor histidine kinase WalK"/>
    <property type="match status" value="1"/>
</dbReference>
<sequence>MKLIKKIKNNIINFPDNFTFGVNTLFMRLFIRFLLLSLIVIMILGLATIYFFDDFYFSKTETDIVNNSQVLNQALYNSIIEDDEDMVQNSLQLVAEINSGQAWLINEEGLMIDSHPYLETQDSNIRFLNAEQIFEGNIISQRVEPRHFERPMLLIGMPVRQMDNVVAGLLVFTSVEGINSTVRQVRQLMVYSSLIAILLGIFLAYSWSKSLASPLQNMSQVVTELEKGDYGRQIELNDDDASKEINNLKNSFNSLSLNLKESITDLTRERNKLKYILTGMEEGVLAVDKSEDVIVINDALNRIFYVSKNSVGKNYKKLNIPQQVKDSIEIALKNKKSIKEEFTLAKDMNKNKSSRRIILRCNPIIMREEVWGIVILFQDISDRWRFEKLQQDFVANVSHELKAPLSSIKGSAEILLDGIIKDKEKQEEYLEIVLNESDRLTELVDEILRLAEYQNQDFIKEKETVSIQKLIEEVTKTFNKSGPLADRIEVINNAELVSVKASKASLKQVLFNFLDNARKFSPEYSKIKLIIDSDDQYVIVKVVDQGVGIPQDEIDNIWERFYKLDKVRTPGSSGSGLGLSICREIIKNHDGDVFVESKYGEGSTFGFKIPKDNS</sequence>
<dbReference type="InterPro" id="IPR005467">
    <property type="entry name" value="His_kinase_dom"/>
</dbReference>
<keyword evidence="7" id="KW-0547">Nucleotide-binding</keyword>
<keyword evidence="4" id="KW-0597">Phosphoprotein</keyword>
<dbReference type="SUPFAM" id="SSF55874">
    <property type="entry name" value="ATPase domain of HSP90 chaperone/DNA topoisomerase II/histidine kinase"/>
    <property type="match status" value="1"/>
</dbReference>
<dbReference type="CDD" id="cd06225">
    <property type="entry name" value="HAMP"/>
    <property type="match status" value="1"/>
</dbReference>
<gene>
    <name evidence="16" type="ORF">I0Q91_02390</name>
</gene>
<evidence type="ECO:0000256" key="4">
    <source>
        <dbReference type="ARBA" id="ARBA00022553"/>
    </source>
</evidence>
<dbReference type="SUPFAM" id="SSF47384">
    <property type="entry name" value="Homodimeric domain of signal transducing histidine kinase"/>
    <property type="match status" value="1"/>
</dbReference>
<evidence type="ECO:0000256" key="9">
    <source>
        <dbReference type="ARBA" id="ARBA00022840"/>
    </source>
</evidence>
<dbReference type="AlphaFoldDB" id="A0A931AP55"/>
<dbReference type="PANTHER" id="PTHR42878">
    <property type="entry name" value="TWO-COMPONENT HISTIDINE KINASE"/>
    <property type="match status" value="1"/>
</dbReference>
<dbReference type="Gene3D" id="3.30.565.10">
    <property type="entry name" value="Histidine kinase-like ATPase, C-terminal domain"/>
    <property type="match status" value="1"/>
</dbReference>
<comment type="catalytic activity">
    <reaction evidence="1">
        <text>ATP + protein L-histidine = ADP + protein N-phospho-L-histidine.</text>
        <dbReference type="EC" id="2.7.13.3"/>
    </reaction>
</comment>
<dbReference type="SMART" id="SM00387">
    <property type="entry name" value="HATPase_c"/>
    <property type="match status" value="1"/>
</dbReference>
<keyword evidence="17" id="KW-1185">Reference proteome</keyword>
<dbReference type="GO" id="GO:0006355">
    <property type="term" value="P:regulation of DNA-templated transcription"/>
    <property type="evidence" value="ECO:0007669"/>
    <property type="project" value="InterPro"/>
</dbReference>
<keyword evidence="12 13" id="KW-0472">Membrane</keyword>
<dbReference type="InterPro" id="IPR036097">
    <property type="entry name" value="HisK_dim/P_sf"/>
</dbReference>
<dbReference type="GO" id="GO:0000156">
    <property type="term" value="F:phosphorelay response regulator activity"/>
    <property type="evidence" value="ECO:0007669"/>
    <property type="project" value="TreeGrafter"/>
</dbReference>
<feature type="domain" description="HAMP" evidence="15">
    <location>
        <begin position="209"/>
        <end position="264"/>
    </location>
</feature>
<evidence type="ECO:0000313" key="16">
    <source>
        <dbReference type="EMBL" id="MBF8435917.1"/>
    </source>
</evidence>
<feature type="transmembrane region" description="Helical" evidence="13">
    <location>
        <begin position="29"/>
        <end position="52"/>
    </location>
</feature>
<dbReference type="InterPro" id="IPR000014">
    <property type="entry name" value="PAS"/>
</dbReference>
<feature type="transmembrane region" description="Helical" evidence="13">
    <location>
        <begin position="188"/>
        <end position="207"/>
    </location>
</feature>
<proteinExistence type="predicted"/>
<dbReference type="Proteomes" id="UP000621436">
    <property type="component" value="Unassembled WGS sequence"/>
</dbReference>
<evidence type="ECO:0000256" key="6">
    <source>
        <dbReference type="ARBA" id="ARBA00022692"/>
    </source>
</evidence>
<dbReference type="Pfam" id="PF00512">
    <property type="entry name" value="HisKA"/>
    <property type="match status" value="1"/>
</dbReference>
<dbReference type="InterPro" id="IPR004358">
    <property type="entry name" value="Sig_transdc_His_kin-like_C"/>
</dbReference>
<evidence type="ECO:0000256" key="3">
    <source>
        <dbReference type="ARBA" id="ARBA00012438"/>
    </source>
</evidence>
<protein>
    <recommendedName>
        <fullName evidence="3">histidine kinase</fullName>
        <ecNumber evidence="3">2.7.13.3</ecNumber>
    </recommendedName>
</protein>
<evidence type="ECO:0000256" key="10">
    <source>
        <dbReference type="ARBA" id="ARBA00022989"/>
    </source>
</evidence>
<keyword evidence="10 13" id="KW-1133">Transmembrane helix</keyword>
<evidence type="ECO:0000256" key="7">
    <source>
        <dbReference type="ARBA" id="ARBA00022741"/>
    </source>
</evidence>
<name>A0A931AP55_9FIRM</name>
<dbReference type="PROSITE" id="PS50109">
    <property type="entry name" value="HIS_KIN"/>
    <property type="match status" value="1"/>
</dbReference>
<evidence type="ECO:0000256" key="12">
    <source>
        <dbReference type="ARBA" id="ARBA00023136"/>
    </source>
</evidence>
<evidence type="ECO:0000259" key="14">
    <source>
        <dbReference type="PROSITE" id="PS50109"/>
    </source>
</evidence>
<dbReference type="InterPro" id="IPR003660">
    <property type="entry name" value="HAMP_dom"/>
</dbReference>
<dbReference type="Gene3D" id="3.30.450.20">
    <property type="entry name" value="PAS domain"/>
    <property type="match status" value="1"/>
</dbReference>
<keyword evidence="5" id="KW-0808">Transferase</keyword>
<evidence type="ECO:0000256" key="5">
    <source>
        <dbReference type="ARBA" id="ARBA00022679"/>
    </source>
</evidence>
<dbReference type="InterPro" id="IPR003594">
    <property type="entry name" value="HATPase_dom"/>
</dbReference>
<comment type="caution">
    <text evidence="16">The sequence shown here is derived from an EMBL/GenBank/DDBJ whole genome shotgun (WGS) entry which is preliminary data.</text>
</comment>
<accession>A0A931AP55</accession>
<evidence type="ECO:0000256" key="1">
    <source>
        <dbReference type="ARBA" id="ARBA00000085"/>
    </source>
</evidence>
<evidence type="ECO:0000259" key="15">
    <source>
        <dbReference type="PROSITE" id="PS50885"/>
    </source>
</evidence>
<evidence type="ECO:0000256" key="8">
    <source>
        <dbReference type="ARBA" id="ARBA00022777"/>
    </source>
</evidence>
<dbReference type="PANTHER" id="PTHR42878:SF7">
    <property type="entry name" value="SENSOR HISTIDINE KINASE GLRK"/>
    <property type="match status" value="1"/>
</dbReference>